<dbReference type="AlphaFoldDB" id="A0A8G1UMJ3"/>
<evidence type="ECO:0000256" key="3">
    <source>
        <dbReference type="ARBA" id="ARBA00022989"/>
    </source>
</evidence>
<feature type="transmembrane region" description="Helical" evidence="5">
    <location>
        <begin position="381"/>
        <end position="404"/>
    </location>
</feature>
<dbReference type="GO" id="GO:0015293">
    <property type="term" value="F:symporter activity"/>
    <property type="evidence" value="ECO:0007669"/>
    <property type="project" value="InterPro"/>
</dbReference>
<dbReference type="GO" id="GO:0008643">
    <property type="term" value="P:carbohydrate transport"/>
    <property type="evidence" value="ECO:0007669"/>
    <property type="project" value="InterPro"/>
</dbReference>
<dbReference type="OrthoDB" id="3717977at2"/>
<dbReference type="InterPro" id="IPR039672">
    <property type="entry name" value="MFS_2"/>
</dbReference>
<evidence type="ECO:0000256" key="1">
    <source>
        <dbReference type="ARBA" id="ARBA00004651"/>
    </source>
</evidence>
<accession>A0A8G1UMJ3</accession>
<dbReference type="Gene3D" id="1.20.1250.20">
    <property type="entry name" value="MFS general substrate transporter like domains"/>
    <property type="match status" value="1"/>
</dbReference>
<dbReference type="PANTHER" id="PTHR11328">
    <property type="entry name" value="MAJOR FACILITATOR SUPERFAMILY DOMAIN-CONTAINING PROTEIN"/>
    <property type="match status" value="1"/>
</dbReference>
<comment type="caution">
    <text evidence="7">The sequence shown here is derived from an EMBL/GenBank/DDBJ whole genome shotgun (WGS) entry which is preliminary data.</text>
</comment>
<keyword evidence="3 5" id="KW-1133">Transmembrane helix</keyword>
<feature type="transmembrane region" description="Helical" evidence="5">
    <location>
        <begin position="312"/>
        <end position="333"/>
    </location>
</feature>
<reference evidence="7 8" key="1">
    <citation type="submission" date="2018-11" db="EMBL/GenBank/DDBJ databases">
        <title>Sequencing the genomes of 1000 actinobacteria strains.</title>
        <authorList>
            <person name="Klenk H.-P."/>
        </authorList>
    </citation>
    <scope>NUCLEOTIDE SEQUENCE [LARGE SCALE GENOMIC DNA]</scope>
    <source>
        <strain evidence="7 8">DSM 44780</strain>
    </source>
</reference>
<evidence type="ECO:0000256" key="2">
    <source>
        <dbReference type="ARBA" id="ARBA00022692"/>
    </source>
</evidence>
<evidence type="ECO:0000256" key="4">
    <source>
        <dbReference type="ARBA" id="ARBA00023136"/>
    </source>
</evidence>
<dbReference type="EMBL" id="RJVJ01000001">
    <property type="protein sequence ID" value="ROR46560.1"/>
    <property type="molecule type" value="Genomic_DNA"/>
</dbReference>
<gene>
    <name evidence="7" type="ORF">EDD39_4840</name>
</gene>
<dbReference type="GO" id="GO:0005886">
    <property type="term" value="C:plasma membrane"/>
    <property type="evidence" value="ECO:0007669"/>
    <property type="project" value="UniProtKB-SubCell"/>
</dbReference>
<evidence type="ECO:0000256" key="5">
    <source>
        <dbReference type="SAM" id="Phobius"/>
    </source>
</evidence>
<feature type="domain" description="Major facilitator superfamily (MFS) profile" evidence="6">
    <location>
        <begin position="246"/>
        <end position="466"/>
    </location>
</feature>
<organism evidence="7 8">
    <name type="scientific">Kitasatospora cineracea</name>
    <dbReference type="NCBI Taxonomy" id="88074"/>
    <lineage>
        <taxon>Bacteria</taxon>
        <taxon>Bacillati</taxon>
        <taxon>Actinomycetota</taxon>
        <taxon>Actinomycetes</taxon>
        <taxon>Kitasatosporales</taxon>
        <taxon>Streptomycetaceae</taxon>
        <taxon>Kitasatospora</taxon>
    </lineage>
</organism>
<feature type="transmembrane region" description="Helical" evidence="5">
    <location>
        <begin position="424"/>
        <end position="446"/>
    </location>
</feature>
<evidence type="ECO:0000259" key="6">
    <source>
        <dbReference type="PROSITE" id="PS50850"/>
    </source>
</evidence>
<feature type="transmembrane region" description="Helical" evidence="5">
    <location>
        <begin position="27"/>
        <end position="52"/>
    </location>
</feature>
<feature type="transmembrane region" description="Helical" evidence="5">
    <location>
        <begin position="166"/>
        <end position="187"/>
    </location>
</feature>
<feature type="transmembrane region" description="Helical" evidence="5">
    <location>
        <begin position="339"/>
        <end position="360"/>
    </location>
</feature>
<proteinExistence type="predicted"/>
<feature type="transmembrane region" description="Helical" evidence="5">
    <location>
        <begin position="199"/>
        <end position="219"/>
    </location>
</feature>
<protein>
    <submittedName>
        <fullName evidence="7">Na+/melibiose symporter-like transporter</fullName>
    </submittedName>
</protein>
<dbReference type="InterPro" id="IPR020846">
    <property type="entry name" value="MFS_dom"/>
</dbReference>
<evidence type="ECO:0000313" key="7">
    <source>
        <dbReference type="EMBL" id="ROR46560.1"/>
    </source>
</evidence>
<feature type="transmembrane region" description="Helical" evidence="5">
    <location>
        <begin position="249"/>
        <end position="268"/>
    </location>
</feature>
<dbReference type="RefSeq" id="WP_123559243.1">
    <property type="nucleotide sequence ID" value="NZ_RJVJ01000001.1"/>
</dbReference>
<name>A0A8G1UMJ3_9ACTN</name>
<dbReference type="Pfam" id="PF13347">
    <property type="entry name" value="MFS_2"/>
    <property type="match status" value="1"/>
</dbReference>
<keyword evidence="4 5" id="KW-0472">Membrane</keyword>
<dbReference type="SUPFAM" id="SSF103473">
    <property type="entry name" value="MFS general substrate transporter"/>
    <property type="match status" value="1"/>
</dbReference>
<dbReference type="PANTHER" id="PTHR11328:SF24">
    <property type="entry name" value="MAJOR FACILITATOR SUPERFAMILY (MFS) PROFILE DOMAIN-CONTAINING PROTEIN"/>
    <property type="match status" value="1"/>
</dbReference>
<comment type="subcellular location">
    <subcellularLocation>
        <location evidence="1">Cell membrane</location>
        <topology evidence="1">Multi-pass membrane protein</topology>
    </subcellularLocation>
</comment>
<feature type="transmembrane region" description="Helical" evidence="5">
    <location>
        <begin position="280"/>
        <end position="300"/>
    </location>
</feature>
<feature type="transmembrane region" description="Helical" evidence="5">
    <location>
        <begin position="122"/>
        <end position="145"/>
    </location>
</feature>
<dbReference type="InterPro" id="IPR036259">
    <property type="entry name" value="MFS_trans_sf"/>
</dbReference>
<sequence length="466" mass="48152">MPDDESIHSAARPAGGPAGRRLGRRSYAAYAAGSVGTGGFSTLPGLLLLVFLTDELGVAAALAGVVVLAPKLWDVLLNPVVGAWSDRTTSRWGPRVPWMAAGAVVLPVFFAATFAVPDDLTGGGAALYVTVMFLLAATGYALFQVPYVALPAEITDSYKERTTMTAVRIVVLTLAILLFGAGAPVLVDLFGGGLGGYRAMGAVAAVVLAAGFLTTAVGMRRVPAVVRSEAEGSIREQLRAVRDSRDFRFLFLAFTLQTLAAGAMLAAIPYLAEDLVGSKSAITFLFVALVGPAVVVMPLWKRVANRSGKRVGYLRASVVFLAGALVLTAANWIPAALVYLAVAACGVGYAGMQMFPLAMLPDTIQEDTQLTGLRRAGTFTGVWTAGESLGLAVGPALYSLVLAGGGYVSSTAGHTAVQPESARLAIALGSGLLPSLLLLASIPLLLRYRLTAARLPQAQPAAAPPA</sequence>
<feature type="transmembrane region" description="Helical" evidence="5">
    <location>
        <begin position="58"/>
        <end position="84"/>
    </location>
</feature>
<dbReference type="PROSITE" id="PS50850">
    <property type="entry name" value="MFS"/>
    <property type="match status" value="1"/>
</dbReference>
<dbReference type="Proteomes" id="UP000267408">
    <property type="component" value="Unassembled WGS sequence"/>
</dbReference>
<evidence type="ECO:0000313" key="8">
    <source>
        <dbReference type="Proteomes" id="UP000267408"/>
    </source>
</evidence>
<keyword evidence="2 5" id="KW-0812">Transmembrane</keyword>
<feature type="transmembrane region" description="Helical" evidence="5">
    <location>
        <begin position="96"/>
        <end position="116"/>
    </location>
</feature>